<dbReference type="EMBL" id="MT141273">
    <property type="protein sequence ID" value="QJA57436.1"/>
    <property type="molecule type" value="Genomic_DNA"/>
</dbReference>
<name>A0A6M3IIU4_9ZZZZ</name>
<proteinExistence type="predicted"/>
<evidence type="ECO:0000313" key="1">
    <source>
        <dbReference type="EMBL" id="QJA57436.1"/>
    </source>
</evidence>
<organism evidence="1">
    <name type="scientific">viral metagenome</name>
    <dbReference type="NCBI Taxonomy" id="1070528"/>
    <lineage>
        <taxon>unclassified sequences</taxon>
        <taxon>metagenomes</taxon>
        <taxon>organismal metagenomes</taxon>
    </lineage>
</organism>
<accession>A0A6M3IIU4</accession>
<sequence>MLKTFVYGNFRGGIQDRNVIRLPSTYLRDLVNFRVERGSLITRKGTARRNADVLESGAAIQGLHEYWDESQDNHLLVAVNGKIYRDDLDGDGPDNDITGSLSLETSQDARWAWVNYDGACYGTDGVTNFYIASSSAAAVAMTTLGRDVPSQSKAMAVLAEQLWLANFTDMDGTVRSYGTIHSDPLVDGTMAFLGSSGARNDFNRRWPVYKLQEHAVGNTDVLMIYKKKAIWWAQFAPSQSAAVTNFAYNRLPGNVGLSGPYGVVSTPEGLMHIDKPGIYWLPANDLTKPRYIGKPVETFWGSVEASRLYYVAAGEVPEQNGVIFCVPYGADQSDNNRAIYINYESWAEEGLEADDLHPAMSIYKGVSDGYYAFNCLCRIQDTDGRERLVGGGYDGYVYTIEEGTQDVDQNYICSATLPFIGDPSMQWAWQDAIIDGDLNSEKVLSITQRNYDVDVPYEQIVTGGAKGFVLDESVLDLDVLGGDALGSMRADLVGESRYMELEIKVLSGVEFAIHSVVVRAEADDTY</sequence>
<dbReference type="AlphaFoldDB" id="A0A6M3IIU4"/>
<protein>
    <submittedName>
        <fullName evidence="1">Uncharacterized protein</fullName>
    </submittedName>
</protein>
<reference evidence="1" key="1">
    <citation type="submission" date="2020-03" db="EMBL/GenBank/DDBJ databases">
        <title>The deep terrestrial virosphere.</title>
        <authorList>
            <person name="Holmfeldt K."/>
            <person name="Nilsson E."/>
            <person name="Simone D."/>
            <person name="Lopez-Fernandez M."/>
            <person name="Wu X."/>
            <person name="de Brujin I."/>
            <person name="Lundin D."/>
            <person name="Andersson A."/>
            <person name="Bertilsson S."/>
            <person name="Dopson M."/>
        </authorList>
    </citation>
    <scope>NUCLEOTIDE SEQUENCE</scope>
    <source>
        <strain evidence="1">MM415B01641</strain>
    </source>
</reference>
<gene>
    <name evidence="1" type="ORF">MM415B01641_0016</name>
</gene>